<dbReference type="InterPro" id="IPR016193">
    <property type="entry name" value="Cytidine_deaminase-like"/>
</dbReference>
<gene>
    <name evidence="1" type="ORF">OHU17_00470</name>
</gene>
<sequence>MSGRVVPDPAHTCADRAAKDLVTAAFRAIRGRYVQDRHQIAAAVLDADGRVHLGLHLDAMVGRAAVCAEAGAVSAARLVTDAELIAVAAVRYPKPTEPPLARVVPPCGLCRELLLDHAPRLAVVLPGATSGLTPLAGLLPHKYVGTKWPTPQPTADQP</sequence>
<dbReference type="RefSeq" id="WP_328774857.1">
    <property type="nucleotide sequence ID" value="NZ_CP108057.1"/>
</dbReference>
<evidence type="ECO:0000313" key="1">
    <source>
        <dbReference type="EMBL" id="WUO44410.1"/>
    </source>
</evidence>
<keyword evidence="2" id="KW-1185">Reference proteome</keyword>
<proteinExistence type="predicted"/>
<name>A0ABZ1RCF5_9ACTN</name>
<accession>A0ABZ1RCF5</accession>
<dbReference type="Gene3D" id="3.40.140.10">
    <property type="entry name" value="Cytidine Deaminase, domain 2"/>
    <property type="match status" value="1"/>
</dbReference>
<evidence type="ECO:0008006" key="3">
    <source>
        <dbReference type="Google" id="ProtNLM"/>
    </source>
</evidence>
<reference evidence="1" key="1">
    <citation type="submission" date="2022-10" db="EMBL/GenBank/DDBJ databases">
        <title>The complete genomes of actinobacterial strains from the NBC collection.</title>
        <authorList>
            <person name="Joergensen T.S."/>
            <person name="Alvarez Arevalo M."/>
            <person name="Sterndorff E.B."/>
            <person name="Faurdal D."/>
            <person name="Vuksanovic O."/>
            <person name="Mourched A.-S."/>
            <person name="Charusanti P."/>
            <person name="Shaw S."/>
            <person name="Blin K."/>
            <person name="Weber T."/>
        </authorList>
    </citation>
    <scope>NUCLEOTIDE SEQUENCE</scope>
    <source>
        <strain evidence="1">NBC_00283</strain>
    </source>
</reference>
<dbReference type="EMBL" id="CP108057">
    <property type="protein sequence ID" value="WUO44410.1"/>
    <property type="molecule type" value="Genomic_DNA"/>
</dbReference>
<protein>
    <recommendedName>
        <fullName evidence="3">Cytidine deaminase</fullName>
    </recommendedName>
</protein>
<organism evidence="1 2">
    <name type="scientific">Streptomyces goshikiensis</name>
    <dbReference type="NCBI Taxonomy" id="1942"/>
    <lineage>
        <taxon>Bacteria</taxon>
        <taxon>Bacillati</taxon>
        <taxon>Actinomycetota</taxon>
        <taxon>Actinomycetes</taxon>
        <taxon>Kitasatosporales</taxon>
        <taxon>Streptomycetaceae</taxon>
        <taxon>Streptomyces</taxon>
    </lineage>
</organism>
<dbReference type="CDD" id="cd01283">
    <property type="entry name" value="cytidine_deaminase"/>
    <property type="match status" value="1"/>
</dbReference>
<evidence type="ECO:0000313" key="2">
    <source>
        <dbReference type="Proteomes" id="UP001432075"/>
    </source>
</evidence>
<dbReference type="SUPFAM" id="SSF53927">
    <property type="entry name" value="Cytidine deaminase-like"/>
    <property type="match status" value="1"/>
</dbReference>
<dbReference type="Proteomes" id="UP001432075">
    <property type="component" value="Chromosome"/>
</dbReference>